<dbReference type="InterPro" id="IPR001789">
    <property type="entry name" value="Sig_transdc_resp-reg_receiver"/>
</dbReference>
<reference evidence="4 5" key="1">
    <citation type="submission" date="2021-04" db="EMBL/GenBank/DDBJ databases">
        <authorList>
            <person name="Ivanova A."/>
        </authorList>
    </citation>
    <scope>NUCLEOTIDE SEQUENCE [LARGE SCALE GENOMIC DNA]</scope>
    <source>
        <strain evidence="4 5">G18</strain>
    </source>
</reference>
<evidence type="ECO:0000256" key="2">
    <source>
        <dbReference type="PROSITE-ProRule" id="PRU00169"/>
    </source>
</evidence>
<dbReference type="Gene3D" id="3.40.50.2300">
    <property type="match status" value="1"/>
</dbReference>
<evidence type="ECO:0000313" key="4">
    <source>
        <dbReference type="EMBL" id="MBP3955296.1"/>
    </source>
</evidence>
<gene>
    <name evidence="4" type="ORF">J8F10_08385</name>
</gene>
<dbReference type="SMART" id="SM00448">
    <property type="entry name" value="REC"/>
    <property type="match status" value="1"/>
</dbReference>
<feature type="domain" description="Response regulatory" evidence="3">
    <location>
        <begin position="1"/>
        <end position="112"/>
    </location>
</feature>
<keyword evidence="5" id="KW-1185">Reference proteome</keyword>
<comment type="caution">
    <text evidence="4">The sequence shown here is derived from an EMBL/GenBank/DDBJ whole genome shotgun (WGS) entry which is preliminary data.</text>
</comment>
<protein>
    <submittedName>
        <fullName evidence="4">Response regulator</fullName>
    </submittedName>
</protein>
<dbReference type="InterPro" id="IPR050595">
    <property type="entry name" value="Bact_response_regulator"/>
</dbReference>
<dbReference type="PANTHER" id="PTHR44591">
    <property type="entry name" value="STRESS RESPONSE REGULATOR PROTEIN 1"/>
    <property type="match status" value="1"/>
</dbReference>
<organism evidence="4 5">
    <name type="scientific">Gemmata palustris</name>
    <dbReference type="NCBI Taxonomy" id="2822762"/>
    <lineage>
        <taxon>Bacteria</taxon>
        <taxon>Pseudomonadati</taxon>
        <taxon>Planctomycetota</taxon>
        <taxon>Planctomycetia</taxon>
        <taxon>Gemmatales</taxon>
        <taxon>Gemmataceae</taxon>
        <taxon>Gemmata</taxon>
    </lineage>
</organism>
<sequence length="130" mass="14360">MDDNRDLADSAVDLLRLVGFDARACYEGETALAEAREFLPALYLIDLNMPGMNGDELAVRLREQTGGKLVLIAITAMSDESSRARIKAAGFDLHLVKPVDPHKLLSVVDVLWQTWKSDHEPASQGNKLRT</sequence>
<dbReference type="InterPro" id="IPR011006">
    <property type="entry name" value="CheY-like_superfamily"/>
</dbReference>
<feature type="modified residue" description="4-aspartylphosphate" evidence="2">
    <location>
        <position position="46"/>
    </location>
</feature>
<name>A0ABS5BNK4_9BACT</name>
<dbReference type="SUPFAM" id="SSF52172">
    <property type="entry name" value="CheY-like"/>
    <property type="match status" value="1"/>
</dbReference>
<evidence type="ECO:0000256" key="1">
    <source>
        <dbReference type="ARBA" id="ARBA00022553"/>
    </source>
</evidence>
<dbReference type="PROSITE" id="PS50110">
    <property type="entry name" value="RESPONSE_REGULATORY"/>
    <property type="match status" value="1"/>
</dbReference>
<evidence type="ECO:0000313" key="5">
    <source>
        <dbReference type="Proteomes" id="UP000676565"/>
    </source>
</evidence>
<proteinExistence type="predicted"/>
<dbReference type="EMBL" id="JAGKQQ010000001">
    <property type="protein sequence ID" value="MBP3955296.1"/>
    <property type="molecule type" value="Genomic_DNA"/>
</dbReference>
<dbReference type="PANTHER" id="PTHR44591:SF3">
    <property type="entry name" value="RESPONSE REGULATORY DOMAIN-CONTAINING PROTEIN"/>
    <property type="match status" value="1"/>
</dbReference>
<dbReference type="Proteomes" id="UP000676565">
    <property type="component" value="Unassembled WGS sequence"/>
</dbReference>
<dbReference type="Pfam" id="PF00072">
    <property type="entry name" value="Response_reg"/>
    <property type="match status" value="1"/>
</dbReference>
<evidence type="ECO:0000259" key="3">
    <source>
        <dbReference type="PROSITE" id="PS50110"/>
    </source>
</evidence>
<keyword evidence="1 2" id="KW-0597">Phosphoprotein</keyword>
<accession>A0ABS5BNK4</accession>